<proteinExistence type="predicted"/>
<protein>
    <submittedName>
        <fullName evidence="1">Nucleolar protein 12</fullName>
    </submittedName>
</protein>
<dbReference type="Proteomes" id="UP001172386">
    <property type="component" value="Unassembled WGS sequence"/>
</dbReference>
<reference evidence="1" key="1">
    <citation type="submission" date="2022-10" db="EMBL/GenBank/DDBJ databases">
        <title>Culturing micro-colonial fungi from biological soil crusts in the Mojave desert and describing Neophaeococcomyces mojavensis, and introducing the new genera and species Taxawa tesnikishii.</title>
        <authorList>
            <person name="Kurbessoian T."/>
            <person name="Stajich J.E."/>
        </authorList>
    </citation>
    <scope>NUCLEOTIDE SEQUENCE</scope>
    <source>
        <strain evidence="1">JES_112</strain>
    </source>
</reference>
<keyword evidence="2" id="KW-1185">Reference proteome</keyword>
<name>A0ACC3AF03_9EURO</name>
<comment type="caution">
    <text evidence="1">The sequence shown here is derived from an EMBL/GenBank/DDBJ whole genome shotgun (WGS) entry which is preliminary data.</text>
</comment>
<evidence type="ECO:0000313" key="1">
    <source>
        <dbReference type="EMBL" id="KAJ9660777.1"/>
    </source>
</evidence>
<dbReference type="EMBL" id="JAPDRQ010000028">
    <property type="protein sequence ID" value="KAJ9660777.1"/>
    <property type="molecule type" value="Genomic_DNA"/>
</dbReference>
<organism evidence="1 2">
    <name type="scientific">Neophaeococcomyces mojaviensis</name>
    <dbReference type="NCBI Taxonomy" id="3383035"/>
    <lineage>
        <taxon>Eukaryota</taxon>
        <taxon>Fungi</taxon>
        <taxon>Dikarya</taxon>
        <taxon>Ascomycota</taxon>
        <taxon>Pezizomycotina</taxon>
        <taxon>Eurotiomycetes</taxon>
        <taxon>Chaetothyriomycetidae</taxon>
        <taxon>Chaetothyriales</taxon>
        <taxon>Chaetothyriales incertae sedis</taxon>
        <taxon>Neophaeococcomyces</taxon>
    </lineage>
</organism>
<sequence length="496" mass="54990">MAKSKSKEQVKEQATKGVLIADSTAFDPTLAALFASSSGPITAPPKPTRVSRPAQSATGQISKAPGQAAVSETAPEDLIDEASSGSDDGGVEVNERPRKRRKVGMNEDLESQYLNKLVREDEHEQRQRRKKDVSGPVEHKEDDARNSDLDSDLQDISDSEAERQAEEEDKDAVPKHESLRENSREVEAEKQRRTVFLGNVSISTIKSKSAKKTLLLHLQSALDTKLGEKIESLRFRSTAFVSDAGPKRAAYAKKELMEETMKSTNAYMVLSSEAAARKVTSKLNGTLVLDRHLRVDNLGHPSKIDHKKCVFVGNLSFVDEATATNETEEGEKKRKRAKEPADVEEGLWRTFAKAGKVESVRVVRDKETRVSKGFAYVQFEDENAVEAALLMNEKKFPPLLPRILRVMRAKKETKSKKWEVNGRSFDRGKHASRSSGPQSSRQLGGKNVVFEGHRATKSSADRSKVKKRPAIKPNNRSSKRAATFKASGGKKKRDSK</sequence>
<accession>A0ACC3AF03</accession>
<gene>
    <name evidence="1" type="primary">NOP12</name>
    <name evidence="1" type="ORF">H2198_002316</name>
</gene>
<evidence type="ECO:0000313" key="2">
    <source>
        <dbReference type="Proteomes" id="UP001172386"/>
    </source>
</evidence>